<comment type="caution">
    <text evidence="1">The sequence shown here is derived from an EMBL/GenBank/DDBJ whole genome shotgun (WGS) entry which is preliminary data.</text>
</comment>
<organism evidence="1 2">
    <name type="scientific">Bacillus pseudomycoides</name>
    <dbReference type="NCBI Taxonomy" id="64104"/>
    <lineage>
        <taxon>Bacteria</taxon>
        <taxon>Bacillati</taxon>
        <taxon>Bacillota</taxon>
        <taxon>Bacilli</taxon>
        <taxon>Bacillales</taxon>
        <taxon>Bacillaceae</taxon>
        <taxon>Bacillus</taxon>
        <taxon>Bacillus cereus group</taxon>
    </lineage>
</organism>
<dbReference type="Proteomes" id="UP000195321">
    <property type="component" value="Unassembled WGS sequence"/>
</dbReference>
<reference evidence="1 2" key="1">
    <citation type="submission" date="2017-02" db="EMBL/GenBank/DDBJ databases">
        <title>Bacillus pseudomycoides isolate FSL K6-0042.</title>
        <authorList>
            <person name="Kovac J."/>
        </authorList>
    </citation>
    <scope>NUCLEOTIDE SEQUENCE [LARGE SCALE GENOMIC DNA]</scope>
    <source>
        <strain evidence="1 2">FSL K6-0042</strain>
    </source>
</reference>
<dbReference type="EMBL" id="MWPX01000019">
    <property type="protein sequence ID" value="OUM47724.1"/>
    <property type="molecule type" value="Genomic_DNA"/>
</dbReference>
<evidence type="ECO:0000313" key="1">
    <source>
        <dbReference type="EMBL" id="OUM47724.1"/>
    </source>
</evidence>
<accession>A0A1Y3MDA7</accession>
<proteinExistence type="predicted"/>
<dbReference type="AlphaFoldDB" id="A0A1Y3MDA7"/>
<gene>
    <name evidence="1" type="ORF">BW425_16335</name>
</gene>
<protein>
    <submittedName>
        <fullName evidence="1">Uncharacterized protein</fullName>
    </submittedName>
</protein>
<dbReference type="RefSeq" id="WP_016115480.1">
    <property type="nucleotide sequence ID" value="NZ_CP189809.1"/>
</dbReference>
<name>A0A1Y3MDA7_9BACI</name>
<sequence length="208" mass="24301">MYKLPLGLQIPDRIPDRIDYPSGDDYDTIQQKRARANIVEGYKMREIEGGKFQYFTEINIDADRIWHLFVTLVNTMIKEGIAYGIVGMKGEEPVLSRFTESDRIMNLFKEYKFELTNDGFLQFGIATEDGTSYNEIFVTSFKTFRVWSENKSDVLTALNQLHLKEYKDLEFIHDFPIKSKALSPQQYPGIRHYTEVLEELEKAFSLLL</sequence>
<evidence type="ECO:0000313" key="2">
    <source>
        <dbReference type="Proteomes" id="UP000195321"/>
    </source>
</evidence>